<evidence type="ECO:0000256" key="1">
    <source>
        <dbReference type="SAM" id="MobiDB-lite"/>
    </source>
</evidence>
<organism evidence="2 3">
    <name type="scientific">Glarea lozoyensis (strain ATCC 20868 / MF5171)</name>
    <dbReference type="NCBI Taxonomy" id="1116229"/>
    <lineage>
        <taxon>Eukaryota</taxon>
        <taxon>Fungi</taxon>
        <taxon>Dikarya</taxon>
        <taxon>Ascomycota</taxon>
        <taxon>Pezizomycotina</taxon>
        <taxon>Leotiomycetes</taxon>
        <taxon>Helotiales</taxon>
        <taxon>Helotiaceae</taxon>
        <taxon>Glarea</taxon>
    </lineage>
</organism>
<evidence type="ECO:0008006" key="4">
    <source>
        <dbReference type="Google" id="ProtNLM"/>
    </source>
</evidence>
<dbReference type="GeneID" id="19464429"/>
<evidence type="ECO:0000313" key="2">
    <source>
        <dbReference type="EMBL" id="EPE36037.1"/>
    </source>
</evidence>
<proteinExistence type="predicted"/>
<feature type="region of interest" description="Disordered" evidence="1">
    <location>
        <begin position="401"/>
        <end position="420"/>
    </location>
</feature>
<sequence>MPHVQNILTTPSTIDMVKEDFPLHNVCTRDKARLTFGVELEMAIASLPNSKEDPSPDDPRDIRCLTPSNSGWTHPTQPKIFYTLDHIARVLTEAGIPSSPEGVQPPPPKSHWVVAEDSTILAPHCTSPHGSFVEPNSAEEDEAAMYDYKGIEVITPAFFYSTAALNAIRQTCKFLTSTFRINTNISSGLHVHVGNQSQGLSFKTTRNLFATVLTFEPQIDQIHGKYRLRDNHHTRGLRAHSELHTLVENEEDVAKAGLYHLMHNCKNKEDLAEATKAEGNSGWDSRMGYSMSNLMSNDGDGKITFEFRQHIASVDPDVVENWTRFCVGLVEFADSVDSAVLEDFLSRHIGDTPETFGIGKVCAAVGLPHLAEYYTQRVREQKARDAATEREEWIAARELEKRNAQAKREQDAEAKKKRAAKKKPSFFSLFRRRANDAPHVEVDPRLIHHMTGEPTTSWLEYPMSYL</sequence>
<dbReference type="KEGG" id="glz:GLAREA_05375"/>
<dbReference type="PANTHER" id="PTHR36847:SF1">
    <property type="entry name" value="AMIDOLIGASE ENZYME"/>
    <property type="match status" value="1"/>
</dbReference>
<dbReference type="EMBL" id="KE145353">
    <property type="protein sequence ID" value="EPE36037.1"/>
    <property type="molecule type" value="Genomic_DNA"/>
</dbReference>
<dbReference type="PANTHER" id="PTHR36847">
    <property type="entry name" value="AMIDOLIGASE ENZYME"/>
    <property type="match status" value="1"/>
</dbReference>
<dbReference type="OMA" id="CHPSHRI"/>
<dbReference type="eggNOG" id="ENOG502SUNA">
    <property type="taxonomic scope" value="Eukaryota"/>
</dbReference>
<dbReference type="HOGENOM" id="CLU_045425_1_0_1"/>
<evidence type="ECO:0000313" key="3">
    <source>
        <dbReference type="Proteomes" id="UP000016922"/>
    </source>
</evidence>
<feature type="compositionally biased region" description="Basic and acidic residues" evidence="1">
    <location>
        <begin position="401"/>
        <end position="414"/>
    </location>
</feature>
<accession>S3DC80</accession>
<dbReference type="Pfam" id="PF12224">
    <property type="entry name" value="Amidoligase_2"/>
    <property type="match status" value="1"/>
</dbReference>
<gene>
    <name evidence="2" type="ORF">GLAREA_05375</name>
</gene>
<reference evidence="2 3" key="1">
    <citation type="journal article" date="2013" name="BMC Genomics">
        <title>Genomics-driven discovery of the pneumocandin biosynthetic gene cluster in the fungus Glarea lozoyensis.</title>
        <authorList>
            <person name="Chen L."/>
            <person name="Yue Q."/>
            <person name="Zhang X."/>
            <person name="Xiang M."/>
            <person name="Wang C."/>
            <person name="Li S."/>
            <person name="Che Y."/>
            <person name="Ortiz-Lopez F.J."/>
            <person name="Bills G.F."/>
            <person name="Liu X."/>
            <person name="An Z."/>
        </authorList>
    </citation>
    <scope>NUCLEOTIDE SEQUENCE [LARGE SCALE GENOMIC DNA]</scope>
    <source>
        <strain evidence="3">ATCC 20868 / MF5171</strain>
    </source>
</reference>
<dbReference type="Proteomes" id="UP000016922">
    <property type="component" value="Unassembled WGS sequence"/>
</dbReference>
<dbReference type="RefSeq" id="XP_008076855.1">
    <property type="nucleotide sequence ID" value="XM_008078664.1"/>
</dbReference>
<name>S3DC80_GLAL2</name>
<keyword evidence="3" id="KW-1185">Reference proteome</keyword>
<dbReference type="InterPro" id="IPR022025">
    <property type="entry name" value="Amidoligase_2"/>
</dbReference>
<dbReference type="OrthoDB" id="3541116at2759"/>
<protein>
    <recommendedName>
        <fullName evidence="4">Amidoligase enzyme</fullName>
    </recommendedName>
</protein>
<dbReference type="AlphaFoldDB" id="S3DC80"/>